<protein>
    <submittedName>
        <fullName evidence="3">Nucleotide-binding universal stress UspA family protein</fullName>
    </submittedName>
</protein>
<proteinExistence type="inferred from homology"/>
<dbReference type="Proteomes" id="UP000281975">
    <property type="component" value="Unassembled WGS sequence"/>
</dbReference>
<dbReference type="CDD" id="cd00293">
    <property type="entry name" value="USP-like"/>
    <property type="match status" value="2"/>
</dbReference>
<dbReference type="InterPro" id="IPR014729">
    <property type="entry name" value="Rossmann-like_a/b/a_fold"/>
</dbReference>
<dbReference type="RefSeq" id="WP_121170495.1">
    <property type="nucleotide sequence ID" value="NZ_RBIN01000001.1"/>
</dbReference>
<keyword evidence="4" id="KW-1185">Reference proteome</keyword>
<reference evidence="3 4" key="1">
    <citation type="submission" date="2018-10" db="EMBL/GenBank/DDBJ databases">
        <title>Genomic Encyclopedia of Type Strains, Phase IV (KMG-IV): sequencing the most valuable type-strain genomes for metagenomic binning, comparative biology and taxonomic classification.</title>
        <authorList>
            <person name="Goeker M."/>
        </authorList>
    </citation>
    <scope>NUCLEOTIDE SEQUENCE [LARGE SCALE GENOMIC DNA]</scope>
    <source>
        <strain evidence="3 4">DSM 23229</strain>
    </source>
</reference>
<evidence type="ECO:0000313" key="4">
    <source>
        <dbReference type="Proteomes" id="UP000281975"/>
    </source>
</evidence>
<sequence>MTPTLLLATDLSRECHAAFSRAIRLAADSGARLDILHVIDPWLPGTARPGVDEAIEAEIERTVEGLCATHGVARPELQIQIVPGDAYAEIVREAYERGTQLAILGTHRKHGQADLVNGTTLSRVLRRAPCPVLSITHTADFRWHDVLVPIDFSLASRYILKEVLTRLPGVRLTLLHAWDMPVSRELSADSGYRRWREQERARLRQQLERELERLMGELDTEPDIELVVEQGDPTEVLLNRLVQQPPDLLALGSHGRLGIGQRAPSSLMERLLSEARCDLMLCRTW</sequence>
<organism evidence="3 4">
    <name type="scientific">Kushneria sinocarnis</name>
    <dbReference type="NCBI Taxonomy" id="595502"/>
    <lineage>
        <taxon>Bacteria</taxon>
        <taxon>Pseudomonadati</taxon>
        <taxon>Pseudomonadota</taxon>
        <taxon>Gammaproteobacteria</taxon>
        <taxon>Oceanospirillales</taxon>
        <taxon>Halomonadaceae</taxon>
        <taxon>Kushneria</taxon>
    </lineage>
</organism>
<dbReference type="PANTHER" id="PTHR46268:SF15">
    <property type="entry name" value="UNIVERSAL STRESS PROTEIN HP_0031"/>
    <property type="match status" value="1"/>
</dbReference>
<dbReference type="Pfam" id="PF00582">
    <property type="entry name" value="Usp"/>
    <property type="match status" value="2"/>
</dbReference>
<feature type="domain" description="UspA" evidence="2">
    <location>
        <begin position="144"/>
        <end position="283"/>
    </location>
</feature>
<comment type="similarity">
    <text evidence="1">Belongs to the universal stress protein A family.</text>
</comment>
<dbReference type="Gene3D" id="3.40.50.620">
    <property type="entry name" value="HUPs"/>
    <property type="match status" value="2"/>
</dbReference>
<name>A0A420X179_9GAMM</name>
<evidence type="ECO:0000313" key="3">
    <source>
        <dbReference type="EMBL" id="RKR07435.1"/>
    </source>
</evidence>
<dbReference type="EMBL" id="RBIN01000001">
    <property type="protein sequence ID" value="RKR07435.1"/>
    <property type="molecule type" value="Genomic_DNA"/>
</dbReference>
<comment type="caution">
    <text evidence="3">The sequence shown here is derived from an EMBL/GenBank/DDBJ whole genome shotgun (WGS) entry which is preliminary data.</text>
</comment>
<evidence type="ECO:0000256" key="1">
    <source>
        <dbReference type="ARBA" id="ARBA00008791"/>
    </source>
</evidence>
<gene>
    <name evidence="3" type="ORF">C7446_0247</name>
</gene>
<dbReference type="PRINTS" id="PR01438">
    <property type="entry name" value="UNVRSLSTRESS"/>
</dbReference>
<dbReference type="PANTHER" id="PTHR46268">
    <property type="entry name" value="STRESS RESPONSE PROTEIN NHAX"/>
    <property type="match status" value="1"/>
</dbReference>
<dbReference type="SUPFAM" id="SSF52402">
    <property type="entry name" value="Adenine nucleotide alpha hydrolases-like"/>
    <property type="match status" value="2"/>
</dbReference>
<feature type="domain" description="UspA" evidence="2">
    <location>
        <begin position="2"/>
        <end position="133"/>
    </location>
</feature>
<evidence type="ECO:0000259" key="2">
    <source>
        <dbReference type="Pfam" id="PF00582"/>
    </source>
</evidence>
<dbReference type="InterPro" id="IPR006016">
    <property type="entry name" value="UspA"/>
</dbReference>
<dbReference type="AlphaFoldDB" id="A0A420X179"/>
<accession>A0A420X179</accession>
<dbReference type="InterPro" id="IPR006015">
    <property type="entry name" value="Universal_stress_UspA"/>
</dbReference>
<dbReference type="OrthoDB" id="9792500at2"/>